<dbReference type="InterPro" id="IPR042102">
    <property type="entry name" value="RNA_pol_Rpb1_3_sf"/>
</dbReference>
<evidence type="ECO:0000313" key="8">
    <source>
        <dbReference type="EMBL" id="QBK90736.1"/>
    </source>
</evidence>
<gene>
    <name evidence="8" type="ORF">LCPAC201_00370</name>
</gene>
<dbReference type="Gene3D" id="3.30.1490.180">
    <property type="entry name" value="RNA polymerase ii"/>
    <property type="match status" value="1"/>
</dbReference>
<dbReference type="PANTHER" id="PTHR19376">
    <property type="entry name" value="DNA-DIRECTED RNA POLYMERASE"/>
    <property type="match status" value="1"/>
</dbReference>
<dbReference type="PANTHER" id="PTHR19376:SF32">
    <property type="entry name" value="DNA-DIRECTED RNA POLYMERASE III SUBUNIT RPC1"/>
    <property type="match status" value="1"/>
</dbReference>
<dbReference type="InterPro" id="IPR038120">
    <property type="entry name" value="Rpb1_funnel_sf"/>
</dbReference>
<reference evidence="8" key="1">
    <citation type="journal article" date="2019" name="MBio">
        <title>Virus Genomes from Deep Sea Sediments Expand the Ocean Megavirome and Support Independent Origins of Viral Gigantism.</title>
        <authorList>
            <person name="Backstrom D."/>
            <person name="Yutin N."/>
            <person name="Jorgensen S.L."/>
            <person name="Dharamshi J."/>
            <person name="Homa F."/>
            <person name="Zaremba-Niedwiedzka K."/>
            <person name="Spang A."/>
            <person name="Wolf Y.I."/>
            <person name="Koonin E.V."/>
            <person name="Ettema T.J."/>
        </authorList>
    </citation>
    <scope>NUCLEOTIDE SEQUENCE</scope>
</reference>
<sequence>MNQYINPGGFSGPSTISNISTVPVGVPTGRNIQVTPFNLDLVTFQSEPLSRDVPPPEGAIGDCPLPEKRKVIQMKVKPEDRTIAITREEARNLNRTFQERMADLPVGEFYGMSFTIFNEEEIRNTAAVIVTSSDLEGPDTVNDPRFCVISGNQACSECTNTLSNCPGHIGYIELNSPYSPEIYQKFAVQVLNSICLGCKHILLDEEVLGREGFWYWSGEVGDPGRRKIWRYYHEERLRRISELTKRISPKCTRYLHDESKPDPCPPNPKYKREQKRIKYRYNKNDQWTPIFLEQVKKIFEYIPQEDSVLLGFDPSVHPKRLMLKYLPVLPLCNRPTRPSNGPAEQDDLTKMYRKIVVANKKVNKLQFVDRSIANRSSFPELLVSPTPEQTGLITKLQNEIGKLIFGPKTKEEHSKSIKKLLQGKKGLPRNEMMGTRGDYSARTVISPGPELEFGEIGVPKSWASTLTYPVFVTSENRDALTELMAAGKVSKVHLKRKEGHQITITPNNKTTWVLEVGDTVERHMQDGDYTTINRNPSLHKYSILGYKVKLMEGLTIRMNIGNTPGHNADFDGDEINLFNPRSAEAIAELQTVMNARFCIINVQDNQPLTGLVFNDLTAAYKLTQDDVVVRDKTWEDSMRIIAQSGNSTQLVLDEFGRDLRARLKRFGIKWKSGKALFSALLPEDLYYESGDVRIVQGILVQGSISKNQAGTSHRSIAQFIFKNYNLEEDNYYAGAERAAKFLTDAQFVLKRWLEDEPITTSLADCYPRRDLEGKVNQIYAITHSPDKLALMDWNLCREILERHSRYVDFDSLYERLKKHPIEGVELPTSEGELPKSGYILISSILPKNLNLEIEGQNVILEGILVKKIETKDYATKLRKAILVELNGSIKYKSDRAIQFIVDIKTILVRCLDISPKTGEHYELLRRNIEKAKSIMEIYGPKLTDPIEGKKAKEFLITQLNSINNIGETIIEKNLDPNNNFVLIVNGAKTKGTPVNIGQIIGTLGPQFKGTELLSEGNNIYQTKGDWDPVGYGVVQSNFRDGLRPAEFFHHMMASRVGLVDTSIKTAEPGALSRQIVKNTEGILVQRDRTVKLQERFIVQSVYGYTGLNPERMINVTFPEGEIPFFIDIESVARRINGSYGYYS</sequence>
<dbReference type="InterPro" id="IPR007066">
    <property type="entry name" value="RNA_pol_Rpb1_3"/>
</dbReference>
<evidence type="ECO:0000259" key="7">
    <source>
        <dbReference type="SMART" id="SM00663"/>
    </source>
</evidence>
<evidence type="ECO:0000256" key="4">
    <source>
        <dbReference type="ARBA" id="ARBA00023163"/>
    </source>
</evidence>
<comment type="similarity">
    <text evidence="6">Belongs to the RNA polymerase beta' chain family.</text>
</comment>
<evidence type="ECO:0000256" key="3">
    <source>
        <dbReference type="ARBA" id="ARBA00022695"/>
    </source>
</evidence>
<dbReference type="SMART" id="SM00663">
    <property type="entry name" value="RPOLA_N"/>
    <property type="match status" value="1"/>
</dbReference>
<dbReference type="GO" id="GO:0003677">
    <property type="term" value="F:DNA binding"/>
    <property type="evidence" value="ECO:0007669"/>
    <property type="project" value="InterPro"/>
</dbReference>
<proteinExistence type="inferred from homology"/>
<dbReference type="InterPro" id="IPR006592">
    <property type="entry name" value="RNA_pol_N"/>
</dbReference>
<keyword evidence="4 6" id="KW-0804">Transcription</keyword>
<evidence type="ECO:0000256" key="5">
    <source>
        <dbReference type="ARBA" id="ARBA00048552"/>
    </source>
</evidence>
<keyword evidence="3 6" id="KW-0548">Nucleotidyltransferase</keyword>
<dbReference type="InterPro" id="IPR000722">
    <property type="entry name" value="RNA_pol_asu"/>
</dbReference>
<protein>
    <recommendedName>
        <fullName evidence="6">DNA-directed RNA polymerase subunit</fullName>
        <ecNumber evidence="6">2.7.7.6</ecNumber>
    </recommendedName>
</protein>
<dbReference type="Gene3D" id="4.10.860.120">
    <property type="entry name" value="RNA polymerase II, clamp domain"/>
    <property type="match status" value="1"/>
</dbReference>
<dbReference type="EC" id="2.7.7.6" evidence="6"/>
<keyword evidence="1 6" id="KW-0240">DNA-directed RNA polymerase</keyword>
<dbReference type="Gene3D" id="2.40.40.20">
    <property type="match status" value="1"/>
</dbReference>
<organism evidence="8">
    <name type="scientific">Pithovirus LCPAC201</name>
    <dbReference type="NCBI Taxonomy" id="2506591"/>
    <lineage>
        <taxon>Viruses</taxon>
        <taxon>Pithoviruses</taxon>
    </lineage>
</organism>
<dbReference type="EMBL" id="MK500498">
    <property type="protein sequence ID" value="QBK90736.1"/>
    <property type="molecule type" value="Genomic_DNA"/>
</dbReference>
<accession>A0A481Z556</accession>
<dbReference type="Pfam" id="PF04998">
    <property type="entry name" value="RNA_pol_Rpb1_5"/>
    <property type="match status" value="1"/>
</dbReference>
<dbReference type="Gene3D" id="6.10.250.2940">
    <property type="match status" value="1"/>
</dbReference>
<dbReference type="Pfam" id="PF00623">
    <property type="entry name" value="RNA_pol_Rpb1_2"/>
    <property type="match status" value="1"/>
</dbReference>
<dbReference type="Gene3D" id="1.10.274.100">
    <property type="entry name" value="RNA polymerase Rpb1, domain 3"/>
    <property type="match status" value="1"/>
</dbReference>
<dbReference type="SUPFAM" id="SSF64484">
    <property type="entry name" value="beta and beta-prime subunits of DNA dependent RNA-polymerase"/>
    <property type="match status" value="1"/>
</dbReference>
<feature type="domain" description="RNA polymerase N-terminal" evidence="7">
    <location>
        <begin position="319"/>
        <end position="623"/>
    </location>
</feature>
<evidence type="ECO:0000256" key="2">
    <source>
        <dbReference type="ARBA" id="ARBA00022679"/>
    </source>
</evidence>
<dbReference type="Gene3D" id="1.10.132.30">
    <property type="match status" value="1"/>
</dbReference>
<dbReference type="InterPro" id="IPR044893">
    <property type="entry name" value="RNA_pol_Rpb1_clamp_domain"/>
</dbReference>
<dbReference type="Pfam" id="PF04983">
    <property type="entry name" value="RNA_pol_Rpb1_3"/>
    <property type="match status" value="1"/>
</dbReference>
<evidence type="ECO:0000256" key="1">
    <source>
        <dbReference type="ARBA" id="ARBA00022478"/>
    </source>
</evidence>
<keyword evidence="2 6" id="KW-0808">Transferase</keyword>
<dbReference type="InterPro" id="IPR045867">
    <property type="entry name" value="DNA-dir_RpoC_beta_prime"/>
</dbReference>
<evidence type="ECO:0000256" key="6">
    <source>
        <dbReference type="RuleBase" id="RU004279"/>
    </source>
</evidence>
<dbReference type="GO" id="GO:0003899">
    <property type="term" value="F:DNA-directed RNA polymerase activity"/>
    <property type="evidence" value="ECO:0007669"/>
    <property type="project" value="UniProtKB-EC"/>
</dbReference>
<dbReference type="InterPro" id="IPR007080">
    <property type="entry name" value="RNA_pol_Rpb1_1"/>
</dbReference>
<comment type="catalytic activity">
    <reaction evidence="5 6">
        <text>RNA(n) + a ribonucleoside 5'-triphosphate = RNA(n+1) + diphosphate</text>
        <dbReference type="Rhea" id="RHEA:21248"/>
        <dbReference type="Rhea" id="RHEA-COMP:14527"/>
        <dbReference type="Rhea" id="RHEA-COMP:17342"/>
        <dbReference type="ChEBI" id="CHEBI:33019"/>
        <dbReference type="ChEBI" id="CHEBI:61557"/>
        <dbReference type="ChEBI" id="CHEBI:140395"/>
        <dbReference type="EC" id="2.7.7.6"/>
    </reaction>
</comment>
<dbReference type="GO" id="GO:0006351">
    <property type="term" value="P:DNA-templated transcription"/>
    <property type="evidence" value="ECO:0007669"/>
    <property type="project" value="InterPro"/>
</dbReference>
<dbReference type="Pfam" id="PF04997">
    <property type="entry name" value="RNA_pol_Rpb1_1"/>
    <property type="match status" value="1"/>
</dbReference>
<comment type="function">
    <text evidence="6">DNA-dependent RNA polymerase catalyzes the transcription of DNA into RNA using the four ribonucleoside triphosphates as substrates.</text>
</comment>
<name>A0A481Z556_9VIRU</name>
<dbReference type="InterPro" id="IPR007081">
    <property type="entry name" value="RNA_pol_Rpb1_5"/>
</dbReference>
<dbReference type="GO" id="GO:0000428">
    <property type="term" value="C:DNA-directed RNA polymerase complex"/>
    <property type="evidence" value="ECO:0007669"/>
    <property type="project" value="UniProtKB-KW"/>
</dbReference>